<reference evidence="1" key="1">
    <citation type="journal article" date="2024" name="BMC Genomics">
        <title>Functional annotation of a divergent genome using sequence and structure-based similarity.</title>
        <authorList>
            <person name="Svedberg D."/>
            <person name="Winiger R.R."/>
            <person name="Berg A."/>
            <person name="Sharma H."/>
            <person name="Tellgren-Roth C."/>
            <person name="Debrunner-Vossbrinck B.A."/>
            <person name="Vossbrinck C.R."/>
            <person name="Barandun J."/>
        </authorList>
    </citation>
    <scope>NUCLEOTIDE SEQUENCE</scope>
    <source>
        <strain evidence="1">Illinois isolate</strain>
    </source>
</reference>
<dbReference type="GeneID" id="90542406"/>
<dbReference type="Proteomes" id="UP001334084">
    <property type="component" value="Chromosome 9"/>
</dbReference>
<proteinExistence type="predicted"/>
<evidence type="ECO:0000313" key="1">
    <source>
        <dbReference type="EMBL" id="WUR04574.1"/>
    </source>
</evidence>
<dbReference type="AlphaFoldDB" id="A0AAX4JEY4"/>
<sequence length="129" mass="15369">MVKFKSASTISKLNHMFKMALLLHNTDLHCNIIKRILLISKKFLIKIPISIKRSICYKCHRVIINNRKTKIIKIKKEYWFISECQCGDIKKYKIKKEELNSECQCGNIKKYKINNKKEELNNKINKLKL</sequence>
<keyword evidence="2" id="KW-1185">Reference proteome</keyword>
<dbReference type="EMBL" id="CP142734">
    <property type="protein sequence ID" value="WUR04574.1"/>
    <property type="molecule type" value="Genomic_DNA"/>
</dbReference>
<dbReference type="RefSeq" id="XP_065330719.1">
    <property type="nucleotide sequence ID" value="XM_065474647.1"/>
</dbReference>
<dbReference type="KEGG" id="vnx:VNE69_09127"/>
<name>A0AAX4JEY4_9MICR</name>
<gene>
    <name evidence="1" type="ORF">VNE69_09127</name>
</gene>
<organism evidence="1 2">
    <name type="scientific">Vairimorpha necatrix</name>
    <dbReference type="NCBI Taxonomy" id="6039"/>
    <lineage>
        <taxon>Eukaryota</taxon>
        <taxon>Fungi</taxon>
        <taxon>Fungi incertae sedis</taxon>
        <taxon>Microsporidia</taxon>
        <taxon>Nosematidae</taxon>
        <taxon>Vairimorpha</taxon>
    </lineage>
</organism>
<evidence type="ECO:0000313" key="2">
    <source>
        <dbReference type="Proteomes" id="UP001334084"/>
    </source>
</evidence>
<protein>
    <submittedName>
        <fullName evidence="1">Ribonuclease P protein component 4 (RNP4)</fullName>
    </submittedName>
</protein>
<accession>A0AAX4JEY4</accession>